<dbReference type="InterPro" id="IPR003043">
    <property type="entry name" value="Uropor_MeTrfase_CS"/>
</dbReference>
<dbReference type="Gene3D" id="3.40.1010.10">
    <property type="entry name" value="Cobalt-precorrin-4 Transmethylase, Domain 1"/>
    <property type="match status" value="1"/>
</dbReference>
<dbReference type="PROSITE" id="PS00840">
    <property type="entry name" value="SUMT_2"/>
    <property type="match status" value="1"/>
</dbReference>
<dbReference type="KEGG" id="uth:DKZ56_09745"/>
<evidence type="ECO:0000313" key="12">
    <source>
        <dbReference type="Proteomes" id="UP000291151"/>
    </source>
</evidence>
<evidence type="ECO:0000256" key="7">
    <source>
        <dbReference type="ARBA" id="ARBA00023244"/>
    </source>
</evidence>
<keyword evidence="6" id="KW-0949">S-adenosyl-L-methionine</keyword>
<dbReference type="NCBIfam" id="TIGR01469">
    <property type="entry name" value="cobA_cysG_Cterm"/>
    <property type="match status" value="1"/>
</dbReference>
<dbReference type="PANTHER" id="PTHR45790">
    <property type="entry name" value="SIROHEME SYNTHASE-RELATED"/>
    <property type="match status" value="1"/>
</dbReference>
<gene>
    <name evidence="11" type="primary">cobA</name>
    <name evidence="11" type="ORF">DKZ56_09745</name>
</gene>
<keyword evidence="5 9" id="KW-0808">Transferase</keyword>
<dbReference type="GO" id="GO:0019354">
    <property type="term" value="P:siroheme biosynthetic process"/>
    <property type="evidence" value="ECO:0007669"/>
    <property type="project" value="InterPro"/>
</dbReference>
<protein>
    <recommendedName>
        <fullName evidence="3">Uroporphyrinogen-III C-methyltransferase</fullName>
        <ecNumber evidence="2">2.1.1.107</ecNumber>
    </recommendedName>
    <alternativeName>
        <fullName evidence="8">Uroporphyrinogen III methylase</fullName>
    </alternativeName>
</protein>
<dbReference type="AlphaFoldDB" id="A0A4P6UVF9"/>
<comment type="similarity">
    <text evidence="1 9">Belongs to the precorrin methyltransferase family.</text>
</comment>
<dbReference type="CDD" id="cd11642">
    <property type="entry name" value="SUMT"/>
    <property type="match status" value="1"/>
</dbReference>
<proteinExistence type="inferred from homology"/>
<organism evidence="11 12">
    <name type="scientific">Ureibacillus thermophilus</name>
    <dbReference type="NCBI Taxonomy" id="367743"/>
    <lineage>
        <taxon>Bacteria</taxon>
        <taxon>Bacillati</taxon>
        <taxon>Bacillota</taxon>
        <taxon>Bacilli</taxon>
        <taxon>Bacillales</taxon>
        <taxon>Caryophanaceae</taxon>
        <taxon>Ureibacillus</taxon>
    </lineage>
</organism>
<dbReference type="GO" id="GO:0004851">
    <property type="term" value="F:uroporphyrin-III C-methyltransferase activity"/>
    <property type="evidence" value="ECO:0007669"/>
    <property type="project" value="UniProtKB-EC"/>
</dbReference>
<keyword evidence="7" id="KW-0627">Porphyrin biosynthesis</keyword>
<dbReference type="Gene3D" id="3.30.950.10">
    <property type="entry name" value="Methyltransferase, Cobalt-precorrin-4 Transmethylase, Domain 2"/>
    <property type="match status" value="1"/>
</dbReference>
<dbReference type="NCBIfam" id="NF004790">
    <property type="entry name" value="PRK06136.1"/>
    <property type="match status" value="1"/>
</dbReference>
<evidence type="ECO:0000256" key="5">
    <source>
        <dbReference type="ARBA" id="ARBA00022679"/>
    </source>
</evidence>
<dbReference type="EMBL" id="CP036528">
    <property type="protein sequence ID" value="QBK26126.1"/>
    <property type="molecule type" value="Genomic_DNA"/>
</dbReference>
<dbReference type="InterPro" id="IPR000878">
    <property type="entry name" value="4pyrrol_Mease"/>
</dbReference>
<name>A0A4P6UVF9_9BACL</name>
<feature type="domain" description="Tetrapyrrole methylase" evidence="10">
    <location>
        <begin position="5"/>
        <end position="216"/>
    </location>
</feature>
<dbReference type="RefSeq" id="WP_208649815.1">
    <property type="nucleotide sequence ID" value="NZ_CP036528.1"/>
</dbReference>
<dbReference type="SUPFAM" id="SSF53790">
    <property type="entry name" value="Tetrapyrrole methylase"/>
    <property type="match status" value="1"/>
</dbReference>
<keyword evidence="4 9" id="KW-0489">Methyltransferase</keyword>
<evidence type="ECO:0000256" key="4">
    <source>
        <dbReference type="ARBA" id="ARBA00022603"/>
    </source>
</evidence>
<evidence type="ECO:0000256" key="2">
    <source>
        <dbReference type="ARBA" id="ARBA00012162"/>
    </source>
</evidence>
<dbReference type="InterPro" id="IPR006366">
    <property type="entry name" value="CobA/CysG_C"/>
</dbReference>
<evidence type="ECO:0000256" key="3">
    <source>
        <dbReference type="ARBA" id="ARBA00018323"/>
    </source>
</evidence>
<accession>A0A4P6UVF9</accession>
<dbReference type="Pfam" id="PF00590">
    <property type="entry name" value="TP_methylase"/>
    <property type="match status" value="1"/>
</dbReference>
<evidence type="ECO:0000313" key="11">
    <source>
        <dbReference type="EMBL" id="QBK26126.1"/>
    </source>
</evidence>
<evidence type="ECO:0000256" key="6">
    <source>
        <dbReference type="ARBA" id="ARBA00022691"/>
    </source>
</evidence>
<dbReference type="PROSITE" id="PS00839">
    <property type="entry name" value="SUMT_1"/>
    <property type="match status" value="1"/>
</dbReference>
<dbReference type="InterPro" id="IPR014776">
    <property type="entry name" value="4pyrrole_Mease_sub2"/>
</dbReference>
<dbReference type="InterPro" id="IPR035996">
    <property type="entry name" value="4pyrrol_Methylase_sf"/>
</dbReference>
<evidence type="ECO:0000256" key="9">
    <source>
        <dbReference type="RuleBase" id="RU003960"/>
    </source>
</evidence>
<evidence type="ECO:0000256" key="8">
    <source>
        <dbReference type="ARBA" id="ARBA00079776"/>
    </source>
</evidence>
<dbReference type="EC" id="2.1.1.107" evidence="2"/>
<dbReference type="InterPro" id="IPR014777">
    <property type="entry name" value="4pyrrole_Mease_sub1"/>
</dbReference>
<keyword evidence="12" id="KW-1185">Reference proteome</keyword>
<dbReference type="GO" id="GO:0032259">
    <property type="term" value="P:methylation"/>
    <property type="evidence" value="ECO:0007669"/>
    <property type="project" value="UniProtKB-KW"/>
</dbReference>
<reference evidence="11 12" key="1">
    <citation type="submission" date="2019-02" db="EMBL/GenBank/DDBJ databases">
        <title>Ureibacillus thermophilus.</title>
        <authorList>
            <person name="Sunny J.S."/>
            <person name="Natarajan A."/>
            <person name="Saleena L.M."/>
        </authorList>
    </citation>
    <scope>NUCLEOTIDE SEQUENCE [LARGE SCALE GENOMIC DNA]</scope>
    <source>
        <strain evidence="11 12">LM102</strain>
    </source>
</reference>
<dbReference type="PANTHER" id="PTHR45790:SF3">
    <property type="entry name" value="S-ADENOSYL-L-METHIONINE-DEPENDENT UROPORPHYRINOGEN III METHYLTRANSFERASE, CHLOROPLASTIC"/>
    <property type="match status" value="1"/>
</dbReference>
<dbReference type="Proteomes" id="UP000291151">
    <property type="component" value="Chromosome"/>
</dbReference>
<sequence length="260" mass="28087">MSKGKVYLVGAGPGDEKLITVKGLECIQQSDCIVYDRLINPSLLGYAPKNAERIYCGKLPGKHMLIQEEIHEILVQKALEGKIVTRLKGGDPGIFGRVGEEASVLKQHGIPFEIVPGVTASVAAAEYAGIPLTHREYASSVALVTGHGCKENGSDHLNWRALSGIDTIAFYMGVGNLQNICRQLMQNGKAPGTPVAIIENGTTKVQRTISGTLDTISQLAASEKITNPAMIIVGEVVKVREQAMWFEDTLYKTKNNTNTQ</sequence>
<evidence type="ECO:0000259" key="10">
    <source>
        <dbReference type="Pfam" id="PF00590"/>
    </source>
</evidence>
<dbReference type="FunFam" id="3.40.1010.10:FF:000001">
    <property type="entry name" value="Siroheme synthase"/>
    <property type="match status" value="1"/>
</dbReference>
<dbReference type="FunFam" id="3.30.950.10:FF:000001">
    <property type="entry name" value="Siroheme synthase"/>
    <property type="match status" value="1"/>
</dbReference>
<evidence type="ECO:0000256" key="1">
    <source>
        <dbReference type="ARBA" id="ARBA00005879"/>
    </source>
</evidence>
<dbReference type="InterPro" id="IPR050161">
    <property type="entry name" value="Siro_Cobalamin_biosynth"/>
</dbReference>